<reference evidence="7 8" key="1">
    <citation type="journal article" date="2009" name="Nat. Genet.">
        <title>The genome of the cucumber, Cucumis sativus L.</title>
        <authorList>
            <person name="Huang S."/>
            <person name="Li R."/>
            <person name="Zhang Z."/>
            <person name="Li L."/>
            <person name="Gu X."/>
            <person name="Fan W."/>
            <person name="Lucas W.J."/>
            <person name="Wang X."/>
            <person name="Xie B."/>
            <person name="Ni P."/>
            <person name="Ren Y."/>
            <person name="Zhu H."/>
            <person name="Li J."/>
            <person name="Lin K."/>
            <person name="Jin W."/>
            <person name="Fei Z."/>
            <person name="Li G."/>
            <person name="Staub J."/>
            <person name="Kilian A."/>
            <person name="van der Vossen E.A."/>
            <person name="Wu Y."/>
            <person name="Guo J."/>
            <person name="He J."/>
            <person name="Jia Z."/>
            <person name="Ren Y."/>
            <person name="Tian G."/>
            <person name="Lu Y."/>
            <person name="Ruan J."/>
            <person name="Qian W."/>
            <person name="Wang M."/>
            <person name="Huang Q."/>
            <person name="Li B."/>
            <person name="Xuan Z."/>
            <person name="Cao J."/>
            <person name="Asan"/>
            <person name="Wu Z."/>
            <person name="Zhang J."/>
            <person name="Cai Q."/>
            <person name="Bai Y."/>
            <person name="Zhao B."/>
            <person name="Han Y."/>
            <person name="Li Y."/>
            <person name="Li X."/>
            <person name="Wang S."/>
            <person name="Shi Q."/>
            <person name="Liu S."/>
            <person name="Cho W.K."/>
            <person name="Kim J.Y."/>
            <person name="Xu Y."/>
            <person name="Heller-Uszynska K."/>
            <person name="Miao H."/>
            <person name="Cheng Z."/>
            <person name="Zhang S."/>
            <person name="Wu J."/>
            <person name="Yang Y."/>
            <person name="Kang H."/>
            <person name="Li M."/>
            <person name="Liang H."/>
            <person name="Ren X."/>
            <person name="Shi Z."/>
            <person name="Wen M."/>
            <person name="Jian M."/>
            <person name="Yang H."/>
            <person name="Zhang G."/>
            <person name="Yang Z."/>
            <person name="Chen R."/>
            <person name="Liu S."/>
            <person name="Li J."/>
            <person name="Ma L."/>
            <person name="Liu H."/>
            <person name="Zhou Y."/>
            <person name="Zhao J."/>
            <person name="Fang X."/>
            <person name="Li G."/>
            <person name="Fang L."/>
            <person name="Li Y."/>
            <person name="Liu D."/>
            <person name="Zheng H."/>
            <person name="Zhang Y."/>
            <person name="Qin N."/>
            <person name="Li Z."/>
            <person name="Yang G."/>
            <person name="Yang S."/>
            <person name="Bolund L."/>
            <person name="Kristiansen K."/>
            <person name="Zheng H."/>
            <person name="Li S."/>
            <person name="Zhang X."/>
            <person name="Yang H."/>
            <person name="Wang J."/>
            <person name="Sun R."/>
            <person name="Zhang B."/>
            <person name="Jiang S."/>
            <person name="Wang J."/>
            <person name="Du Y."/>
            <person name="Li S."/>
        </authorList>
    </citation>
    <scope>NUCLEOTIDE SEQUENCE [LARGE SCALE GENOMIC DNA]</scope>
    <source>
        <strain evidence="8">cv. 9930</strain>
    </source>
</reference>
<feature type="transmembrane region" description="Helical" evidence="6">
    <location>
        <begin position="105"/>
        <end position="124"/>
    </location>
</feature>
<keyword evidence="6" id="KW-0406">Ion transport</keyword>
<comment type="similarity">
    <text evidence="1 6">Belongs to the copper transporter (Ctr) (TC 1.A.56) family. SLC31A subfamily.</text>
</comment>
<evidence type="ECO:0000256" key="5">
    <source>
        <dbReference type="ARBA" id="ARBA00023136"/>
    </source>
</evidence>
<dbReference type="Gramene" id="KGN47576">
    <property type="protein sequence ID" value="KGN47576"/>
    <property type="gene ID" value="Csa_6G361380"/>
</dbReference>
<keyword evidence="2 6" id="KW-0812">Transmembrane</keyword>
<keyword evidence="4 6" id="KW-1133">Transmembrane helix</keyword>
<evidence type="ECO:0000256" key="1">
    <source>
        <dbReference type="ARBA" id="ARBA00006921"/>
    </source>
</evidence>
<reference evidence="7 8" key="3">
    <citation type="journal article" date="2010" name="BMC Genomics">
        <title>Transcriptome sequencing and comparative analysis of cucumber flowers with different sex types.</title>
        <authorList>
            <person name="Guo S."/>
            <person name="Zheng Y."/>
            <person name="Joung J.G."/>
            <person name="Liu S."/>
            <person name="Zhang Z."/>
            <person name="Crasta O.R."/>
            <person name="Sobral B.W."/>
            <person name="Xu Y."/>
            <person name="Huang S."/>
            <person name="Fei Z."/>
        </authorList>
    </citation>
    <scope>NUCLEOTIDE SEQUENCE [LARGE SCALE GENOMIC DNA]</scope>
    <source>
        <strain evidence="8">cv. 9930</strain>
    </source>
</reference>
<evidence type="ECO:0000256" key="3">
    <source>
        <dbReference type="ARBA" id="ARBA00022796"/>
    </source>
</evidence>
<keyword evidence="6" id="KW-0813">Transport</keyword>
<dbReference type="InterPro" id="IPR007274">
    <property type="entry name" value="Cop_transporter"/>
</dbReference>
<keyword evidence="6" id="KW-0186">Copper</keyword>
<dbReference type="eggNOG" id="KOG3386">
    <property type="taxonomic scope" value="Eukaryota"/>
</dbReference>
<dbReference type="PANTHER" id="PTHR12483">
    <property type="entry name" value="SOLUTE CARRIER FAMILY 31 COPPER TRANSPORTERS"/>
    <property type="match status" value="1"/>
</dbReference>
<sequence length="142" mass="16021">MMHMTFYWSREVTLLINSWRTTSWFSYSLSLLACFIVSIFYQYLENYRIRLKLLQCPKPSPSEIEAPLLRSKVAGKFQAVRFAGALFFGVNSAIGYLLMLAIMSFNGGVFIAIVFGLAIGYLVFRSDDEDVIVSAENPCACA</sequence>
<evidence type="ECO:0000256" key="6">
    <source>
        <dbReference type="RuleBase" id="RU367022"/>
    </source>
</evidence>
<dbReference type="OrthoDB" id="73901at2759"/>
<evidence type="ECO:0000313" key="8">
    <source>
        <dbReference type="Proteomes" id="UP000029981"/>
    </source>
</evidence>
<dbReference type="Proteomes" id="UP000029981">
    <property type="component" value="Chromosome 6"/>
</dbReference>
<reference evidence="7 8" key="4">
    <citation type="journal article" date="2011" name="BMC Genomics">
        <title>RNA-Seq improves annotation of protein-coding genes in the cucumber genome.</title>
        <authorList>
            <person name="Li Z."/>
            <person name="Zhang Z."/>
            <person name="Yan P."/>
            <person name="Huang S."/>
            <person name="Fei Z."/>
            <person name="Lin K."/>
        </authorList>
    </citation>
    <scope>NUCLEOTIDE SEQUENCE [LARGE SCALE GENOMIC DNA]</scope>
    <source>
        <strain evidence="8">cv. 9930</strain>
    </source>
</reference>
<gene>
    <name evidence="7" type="ORF">Csa_6G361380</name>
</gene>
<evidence type="ECO:0000256" key="4">
    <source>
        <dbReference type="ARBA" id="ARBA00022989"/>
    </source>
</evidence>
<comment type="subcellular location">
    <subcellularLocation>
        <location evidence="6">Membrane</location>
        <topology evidence="6">Multi-pass membrane protein</topology>
    </subcellularLocation>
</comment>
<dbReference type="OMA" id="MMPMHFF"/>
<dbReference type="Pfam" id="PF04145">
    <property type="entry name" value="Ctr"/>
    <property type="match status" value="1"/>
</dbReference>
<dbReference type="AlphaFoldDB" id="A0A0A0KIJ7"/>
<protein>
    <recommendedName>
        <fullName evidence="6">Copper transport protein</fullName>
    </recommendedName>
</protein>
<dbReference type="PANTHER" id="PTHR12483:SF92">
    <property type="entry name" value="COPPER TRANSPORT PROTEIN"/>
    <property type="match status" value="1"/>
</dbReference>
<keyword evidence="8" id="KW-1185">Reference proteome</keyword>
<feature type="transmembrane region" description="Helical" evidence="6">
    <location>
        <begin position="79"/>
        <end position="99"/>
    </location>
</feature>
<evidence type="ECO:0000313" key="7">
    <source>
        <dbReference type="EMBL" id="KGN47576.1"/>
    </source>
</evidence>
<name>A0A0A0KIJ7_CUCSA</name>
<keyword evidence="3 6" id="KW-0187">Copper transport</keyword>
<dbReference type="GO" id="GO:0005886">
    <property type="term" value="C:plasma membrane"/>
    <property type="evidence" value="ECO:0000318"/>
    <property type="project" value="GO_Central"/>
</dbReference>
<organism evidence="7 8">
    <name type="scientific">Cucumis sativus</name>
    <name type="common">Cucumber</name>
    <dbReference type="NCBI Taxonomy" id="3659"/>
    <lineage>
        <taxon>Eukaryota</taxon>
        <taxon>Viridiplantae</taxon>
        <taxon>Streptophyta</taxon>
        <taxon>Embryophyta</taxon>
        <taxon>Tracheophyta</taxon>
        <taxon>Spermatophyta</taxon>
        <taxon>Magnoliopsida</taxon>
        <taxon>eudicotyledons</taxon>
        <taxon>Gunneridae</taxon>
        <taxon>Pentapetalae</taxon>
        <taxon>rosids</taxon>
        <taxon>fabids</taxon>
        <taxon>Cucurbitales</taxon>
        <taxon>Cucurbitaceae</taxon>
        <taxon>Benincaseae</taxon>
        <taxon>Cucumis</taxon>
    </lineage>
</organism>
<keyword evidence="5 6" id="KW-0472">Membrane</keyword>
<reference evidence="7 8" key="2">
    <citation type="journal article" date="2009" name="PLoS ONE">
        <title>An integrated genetic and cytogenetic map of the cucumber genome.</title>
        <authorList>
            <person name="Ren Y."/>
            <person name="Zhang Z."/>
            <person name="Liu J."/>
            <person name="Staub J.E."/>
            <person name="Han Y."/>
            <person name="Cheng Z."/>
            <person name="Li X."/>
            <person name="Lu J."/>
            <person name="Miao H."/>
            <person name="Kang H."/>
            <person name="Xie B."/>
            <person name="Gu X."/>
            <person name="Wang X."/>
            <person name="Du Y."/>
            <person name="Jin W."/>
            <person name="Huang S."/>
        </authorList>
    </citation>
    <scope>NUCLEOTIDE SEQUENCE [LARGE SCALE GENOMIC DNA]</scope>
    <source>
        <strain evidence="8">cv. 9930</strain>
    </source>
</reference>
<feature type="transmembrane region" description="Helical" evidence="6">
    <location>
        <begin position="24"/>
        <end position="44"/>
    </location>
</feature>
<accession>A0A0A0KIJ7</accession>
<dbReference type="STRING" id="3659.A0A0A0KIJ7"/>
<evidence type="ECO:0000256" key="2">
    <source>
        <dbReference type="ARBA" id="ARBA00022692"/>
    </source>
</evidence>
<dbReference type="GO" id="GO:0005375">
    <property type="term" value="F:copper ion transmembrane transporter activity"/>
    <property type="evidence" value="ECO:0000318"/>
    <property type="project" value="GO_Central"/>
</dbReference>
<dbReference type="EMBL" id="CM002927">
    <property type="protein sequence ID" value="KGN47576.1"/>
    <property type="molecule type" value="Genomic_DNA"/>
</dbReference>
<dbReference type="KEGG" id="csv:101211515"/>
<proteinExistence type="inferred from homology"/>